<dbReference type="InterPro" id="IPR039425">
    <property type="entry name" value="RNA_pol_sigma-70-like"/>
</dbReference>
<dbReference type="Pfam" id="PF04542">
    <property type="entry name" value="Sigma70_r2"/>
    <property type="match status" value="1"/>
</dbReference>
<dbReference type="PANTHER" id="PTHR43133:SF8">
    <property type="entry name" value="RNA POLYMERASE SIGMA FACTOR HI_1459-RELATED"/>
    <property type="match status" value="1"/>
</dbReference>
<evidence type="ECO:0000256" key="1">
    <source>
        <dbReference type="ARBA" id="ARBA00010641"/>
    </source>
</evidence>
<name>A0A3Q9J068_9MICO</name>
<evidence type="ECO:0000256" key="4">
    <source>
        <dbReference type="ARBA" id="ARBA00023125"/>
    </source>
</evidence>
<dbReference type="SUPFAM" id="SSF88659">
    <property type="entry name" value="Sigma3 and sigma4 domains of RNA polymerase sigma factors"/>
    <property type="match status" value="1"/>
</dbReference>
<dbReference type="EMBL" id="CP031423">
    <property type="protein sequence ID" value="AZS37120.1"/>
    <property type="molecule type" value="Genomic_DNA"/>
</dbReference>
<dbReference type="AlphaFoldDB" id="A0A3Q9J068"/>
<evidence type="ECO:0000259" key="6">
    <source>
        <dbReference type="Pfam" id="PF04542"/>
    </source>
</evidence>
<sequence length="205" mass="22752">MLAIALPGRTHAHSMSSVRISAPPLTDPDSDGMLVLRAAAGDARAFDDIVRRHTALLRTTASRILRSSSDVDDAVQDTFIAAWRHLHTLTDGATIGGWLLTTLRRQCYSRLRSAAHRHRADFDGDVAEASERGPASMYARSALATEARAVLDRMPELQRRCWELRQLHEASYRDIAVELGVSTSVVRGQLARARSLMETTLSHWR</sequence>
<evidence type="ECO:0000313" key="8">
    <source>
        <dbReference type="EMBL" id="AZS37120.1"/>
    </source>
</evidence>
<dbReference type="KEGG" id="mlv:CVS47_01748"/>
<dbReference type="GO" id="GO:0016987">
    <property type="term" value="F:sigma factor activity"/>
    <property type="evidence" value="ECO:0007669"/>
    <property type="project" value="UniProtKB-KW"/>
</dbReference>
<dbReference type="InterPro" id="IPR036388">
    <property type="entry name" value="WH-like_DNA-bd_sf"/>
</dbReference>
<dbReference type="InterPro" id="IPR007627">
    <property type="entry name" value="RNA_pol_sigma70_r2"/>
</dbReference>
<dbReference type="InterPro" id="IPR013249">
    <property type="entry name" value="RNA_pol_sigma70_r4_t2"/>
</dbReference>
<evidence type="ECO:0000256" key="2">
    <source>
        <dbReference type="ARBA" id="ARBA00023015"/>
    </source>
</evidence>
<keyword evidence="2" id="KW-0805">Transcription regulation</keyword>
<dbReference type="SUPFAM" id="SSF88946">
    <property type="entry name" value="Sigma2 domain of RNA polymerase sigma factors"/>
    <property type="match status" value="1"/>
</dbReference>
<dbReference type="InterPro" id="IPR013325">
    <property type="entry name" value="RNA_pol_sigma_r2"/>
</dbReference>
<dbReference type="NCBIfam" id="TIGR02937">
    <property type="entry name" value="sigma70-ECF"/>
    <property type="match status" value="1"/>
</dbReference>
<protein>
    <submittedName>
        <fullName evidence="8">RNA polymerase sigma factor CnrH</fullName>
    </submittedName>
</protein>
<organism evidence="8 9">
    <name type="scientific">Microbacterium lemovicicum</name>
    <dbReference type="NCBI Taxonomy" id="1072463"/>
    <lineage>
        <taxon>Bacteria</taxon>
        <taxon>Bacillati</taxon>
        <taxon>Actinomycetota</taxon>
        <taxon>Actinomycetes</taxon>
        <taxon>Micrococcales</taxon>
        <taxon>Microbacteriaceae</taxon>
        <taxon>Microbacterium</taxon>
    </lineage>
</organism>
<dbReference type="Gene3D" id="1.10.1740.10">
    <property type="match status" value="1"/>
</dbReference>
<dbReference type="GO" id="GO:0006352">
    <property type="term" value="P:DNA-templated transcription initiation"/>
    <property type="evidence" value="ECO:0007669"/>
    <property type="project" value="InterPro"/>
</dbReference>
<dbReference type="Proteomes" id="UP000276888">
    <property type="component" value="Chromosome"/>
</dbReference>
<evidence type="ECO:0000313" key="9">
    <source>
        <dbReference type="Proteomes" id="UP000276888"/>
    </source>
</evidence>
<feature type="domain" description="RNA polymerase sigma factor 70 region 4 type 2" evidence="7">
    <location>
        <begin position="147"/>
        <end position="195"/>
    </location>
</feature>
<feature type="domain" description="RNA polymerase sigma-70 region 2" evidence="6">
    <location>
        <begin position="49"/>
        <end position="115"/>
    </location>
</feature>
<dbReference type="Pfam" id="PF08281">
    <property type="entry name" value="Sigma70_r4_2"/>
    <property type="match status" value="1"/>
</dbReference>
<evidence type="ECO:0000256" key="5">
    <source>
        <dbReference type="ARBA" id="ARBA00023163"/>
    </source>
</evidence>
<keyword evidence="4" id="KW-0238">DNA-binding</keyword>
<keyword evidence="3" id="KW-0731">Sigma factor</keyword>
<dbReference type="Gene3D" id="1.10.10.10">
    <property type="entry name" value="Winged helix-like DNA-binding domain superfamily/Winged helix DNA-binding domain"/>
    <property type="match status" value="1"/>
</dbReference>
<gene>
    <name evidence="8" type="primary">cnrH</name>
    <name evidence="8" type="ORF">CVS47_01748</name>
</gene>
<evidence type="ECO:0000259" key="7">
    <source>
        <dbReference type="Pfam" id="PF08281"/>
    </source>
</evidence>
<evidence type="ECO:0000256" key="3">
    <source>
        <dbReference type="ARBA" id="ARBA00023082"/>
    </source>
</evidence>
<keyword evidence="9" id="KW-1185">Reference proteome</keyword>
<dbReference type="GO" id="GO:0003677">
    <property type="term" value="F:DNA binding"/>
    <property type="evidence" value="ECO:0007669"/>
    <property type="project" value="UniProtKB-KW"/>
</dbReference>
<proteinExistence type="inferred from homology"/>
<accession>A0A3Q9J068</accession>
<comment type="similarity">
    <text evidence="1">Belongs to the sigma-70 factor family. ECF subfamily.</text>
</comment>
<dbReference type="InterPro" id="IPR013324">
    <property type="entry name" value="RNA_pol_sigma_r3/r4-like"/>
</dbReference>
<keyword evidence="5" id="KW-0804">Transcription</keyword>
<reference evidence="8 9" key="1">
    <citation type="submission" date="2018-08" db="EMBL/GenBank/DDBJ databases">
        <title>Microbacterium lemovicicum sp. nov., a bacterium isolated from a natural uranium-rich soil.</title>
        <authorList>
            <person name="ORTET P."/>
        </authorList>
    </citation>
    <scope>NUCLEOTIDE SEQUENCE [LARGE SCALE GENOMIC DNA]</scope>
    <source>
        <strain evidence="8 9">Viu22</strain>
    </source>
</reference>
<dbReference type="PANTHER" id="PTHR43133">
    <property type="entry name" value="RNA POLYMERASE ECF-TYPE SIGMA FACTO"/>
    <property type="match status" value="1"/>
</dbReference>
<dbReference type="InterPro" id="IPR014284">
    <property type="entry name" value="RNA_pol_sigma-70_dom"/>
</dbReference>